<keyword evidence="3" id="KW-0460">Magnesium</keyword>
<proteinExistence type="predicted"/>
<dbReference type="InterPro" id="IPR011206">
    <property type="entry name" value="Citrate_lyase_beta/mcl1/mcl2"/>
</dbReference>
<dbReference type="Gene3D" id="3.20.20.60">
    <property type="entry name" value="Phosphoenolpyruvate-binding domains"/>
    <property type="match status" value="1"/>
</dbReference>
<organism evidence="5 6">
    <name type="scientific">Corynebacterium breve</name>
    <dbReference type="NCBI Taxonomy" id="3049799"/>
    <lineage>
        <taxon>Bacteria</taxon>
        <taxon>Bacillati</taxon>
        <taxon>Actinomycetota</taxon>
        <taxon>Actinomycetes</taxon>
        <taxon>Mycobacteriales</taxon>
        <taxon>Corynebacteriaceae</taxon>
        <taxon>Corynebacterium</taxon>
    </lineage>
</organism>
<dbReference type="SUPFAM" id="SSF51621">
    <property type="entry name" value="Phosphoenolpyruvate/pyruvate domain"/>
    <property type="match status" value="1"/>
</dbReference>
<dbReference type="Proteomes" id="UP001225598">
    <property type="component" value="Chromosome"/>
</dbReference>
<dbReference type="PANTHER" id="PTHR32308:SF10">
    <property type="entry name" value="CITRATE LYASE SUBUNIT BETA"/>
    <property type="match status" value="1"/>
</dbReference>
<evidence type="ECO:0000313" key="6">
    <source>
        <dbReference type="Proteomes" id="UP001225598"/>
    </source>
</evidence>
<evidence type="ECO:0000313" key="5">
    <source>
        <dbReference type="EMBL" id="WIM68393.1"/>
    </source>
</evidence>
<dbReference type="GO" id="GO:0016829">
    <property type="term" value="F:lyase activity"/>
    <property type="evidence" value="ECO:0007669"/>
    <property type="project" value="UniProtKB-KW"/>
</dbReference>
<evidence type="ECO:0000256" key="1">
    <source>
        <dbReference type="ARBA" id="ARBA00001946"/>
    </source>
</evidence>
<dbReference type="EMBL" id="CP126969">
    <property type="protein sequence ID" value="WIM68393.1"/>
    <property type="molecule type" value="Genomic_DNA"/>
</dbReference>
<evidence type="ECO:0000256" key="2">
    <source>
        <dbReference type="ARBA" id="ARBA00022723"/>
    </source>
</evidence>
<dbReference type="RefSeq" id="WP_284825902.1">
    <property type="nucleotide sequence ID" value="NZ_CP126969.1"/>
</dbReference>
<sequence length="276" mass="30201">MMTNQWNPVGPGLLFAPADRPERFAKAAERSDMVILDLEDGCRPENREEARANIQDSELDPDKVIVRVNPTTTDEFVLDCRALATTRYRTVMLAKAESENNVDTLAKALPEVQIIALVETPLGVLNAQQIAAHDAVVAMFWGAEDLVAGLGGTSSRTADGTYRMLPKYARAHVQVAAAAYGKAALDSVYVNIPDTEGLRAEVADAAALGYAGTCCIHPSQVEIIREEFRPSEEKIDWASRLLREAQSNRGAFSFEGRMVDEPLFRQAQAIVRRAGI</sequence>
<name>A0ABY8VIF0_9CORY</name>
<dbReference type="Pfam" id="PF03328">
    <property type="entry name" value="HpcH_HpaI"/>
    <property type="match status" value="1"/>
</dbReference>
<keyword evidence="6" id="KW-1185">Reference proteome</keyword>
<dbReference type="PANTHER" id="PTHR32308">
    <property type="entry name" value="LYASE BETA SUBUNIT, PUTATIVE (AFU_ORTHOLOGUE AFUA_4G13030)-RELATED"/>
    <property type="match status" value="1"/>
</dbReference>
<comment type="cofactor">
    <cofactor evidence="1">
        <name>Mg(2+)</name>
        <dbReference type="ChEBI" id="CHEBI:18420"/>
    </cofactor>
</comment>
<dbReference type="InterPro" id="IPR005000">
    <property type="entry name" value="Aldolase/citrate-lyase_domain"/>
</dbReference>
<protein>
    <submittedName>
        <fullName evidence="5">CoA ester lyase</fullName>
    </submittedName>
</protein>
<keyword evidence="2" id="KW-0479">Metal-binding</keyword>
<dbReference type="InterPro" id="IPR040442">
    <property type="entry name" value="Pyrv_kinase-like_dom_sf"/>
</dbReference>
<reference evidence="5 6" key="1">
    <citation type="submission" date="2023-05" db="EMBL/GenBank/DDBJ databases">
        <title>Corynebacterium suedekumii sp. nov. and Corynebacterium breve sp. nov. isolated from raw cow's milk.</title>
        <authorList>
            <person name="Baer M.K."/>
            <person name="Mehl L."/>
            <person name="Hellmuth R."/>
            <person name="Marke G."/>
            <person name="Lipski A."/>
        </authorList>
    </citation>
    <scope>NUCLEOTIDE SEQUENCE [LARGE SCALE GENOMIC DNA]</scope>
    <source>
        <strain evidence="5 6">R4</strain>
    </source>
</reference>
<dbReference type="InterPro" id="IPR015813">
    <property type="entry name" value="Pyrv/PenolPyrv_kinase-like_dom"/>
</dbReference>
<gene>
    <name evidence="5" type="ORF">QP027_03070</name>
</gene>
<dbReference type="PIRSF" id="PIRSF015582">
    <property type="entry name" value="Cit_lyase_B"/>
    <property type="match status" value="1"/>
</dbReference>
<evidence type="ECO:0000259" key="4">
    <source>
        <dbReference type="Pfam" id="PF03328"/>
    </source>
</evidence>
<keyword evidence="5" id="KW-0456">Lyase</keyword>
<accession>A0ABY8VIF0</accession>
<evidence type="ECO:0000256" key="3">
    <source>
        <dbReference type="ARBA" id="ARBA00022842"/>
    </source>
</evidence>
<feature type="domain" description="HpcH/HpaI aldolase/citrate lyase" evidence="4">
    <location>
        <begin position="13"/>
        <end position="218"/>
    </location>
</feature>